<keyword evidence="12" id="KW-1185">Reference proteome</keyword>
<dbReference type="GO" id="GO:0046872">
    <property type="term" value="F:metal ion binding"/>
    <property type="evidence" value="ECO:0007669"/>
    <property type="project" value="UniProtKB-UniRule"/>
</dbReference>
<evidence type="ECO:0000256" key="5">
    <source>
        <dbReference type="ARBA" id="ARBA00022825"/>
    </source>
</evidence>
<dbReference type="GO" id="GO:0006508">
    <property type="term" value="P:proteolysis"/>
    <property type="evidence" value="ECO:0007669"/>
    <property type="project" value="UniProtKB-KW"/>
</dbReference>
<dbReference type="STRING" id="1054147.F4PRY0"/>
<keyword evidence="7" id="KW-0865">Zymogen</keyword>
<feature type="binding site" evidence="9">
    <location>
        <position position="558"/>
    </location>
    <ligand>
        <name>Ca(2+)</name>
        <dbReference type="ChEBI" id="CHEBI:29108"/>
    </ligand>
</feature>
<dbReference type="CDD" id="cd04056">
    <property type="entry name" value="Peptidases_S53"/>
    <property type="match status" value="1"/>
</dbReference>
<dbReference type="Proteomes" id="UP000007797">
    <property type="component" value="Unassembled WGS sequence"/>
</dbReference>
<dbReference type="OrthoDB" id="14633at2759"/>
<feature type="active site" description="Charge relay system" evidence="9">
    <location>
        <position position="276"/>
    </location>
</feature>
<keyword evidence="6 9" id="KW-0106">Calcium</keyword>
<evidence type="ECO:0000256" key="9">
    <source>
        <dbReference type="PROSITE-ProRule" id="PRU01032"/>
    </source>
</evidence>
<dbReference type="InterPro" id="IPR036852">
    <property type="entry name" value="Peptidase_S8/S53_dom_sf"/>
</dbReference>
<evidence type="ECO:0000256" key="7">
    <source>
        <dbReference type="ARBA" id="ARBA00023145"/>
    </source>
</evidence>
<dbReference type="Gene3D" id="3.40.50.200">
    <property type="entry name" value="Peptidase S8/S53 domain"/>
    <property type="match status" value="1"/>
</dbReference>
<evidence type="ECO:0000259" key="10">
    <source>
        <dbReference type="PROSITE" id="PS51695"/>
    </source>
</evidence>
<organism evidence="11 12">
    <name type="scientific">Cavenderia fasciculata</name>
    <name type="common">Slime mold</name>
    <name type="synonym">Dictyostelium fasciculatum</name>
    <dbReference type="NCBI Taxonomy" id="261658"/>
    <lineage>
        <taxon>Eukaryota</taxon>
        <taxon>Amoebozoa</taxon>
        <taxon>Evosea</taxon>
        <taxon>Eumycetozoa</taxon>
        <taxon>Dictyostelia</taxon>
        <taxon>Acytosteliales</taxon>
        <taxon>Cavenderiaceae</taxon>
        <taxon>Cavenderia</taxon>
    </lineage>
</organism>
<evidence type="ECO:0000256" key="6">
    <source>
        <dbReference type="ARBA" id="ARBA00022837"/>
    </source>
</evidence>
<keyword evidence="1 9" id="KW-0645">Protease</keyword>
<dbReference type="KEGG" id="dfa:DFA_01300"/>
<evidence type="ECO:0000256" key="1">
    <source>
        <dbReference type="ARBA" id="ARBA00022670"/>
    </source>
</evidence>
<keyword evidence="5 9" id="KW-0720">Serine protease</keyword>
<evidence type="ECO:0000313" key="11">
    <source>
        <dbReference type="EMBL" id="EGG21416.1"/>
    </source>
</evidence>
<protein>
    <submittedName>
        <fullName evidence="11">Physaropepsin</fullName>
    </submittedName>
</protein>
<dbReference type="SUPFAM" id="SSF52743">
    <property type="entry name" value="Subtilisin-like"/>
    <property type="match status" value="1"/>
</dbReference>
<dbReference type="InterPro" id="IPR015366">
    <property type="entry name" value="S53_propep"/>
</dbReference>
<dbReference type="GO" id="GO:0008240">
    <property type="term" value="F:tripeptidyl-peptidase activity"/>
    <property type="evidence" value="ECO:0007669"/>
    <property type="project" value="TreeGrafter"/>
</dbReference>
<dbReference type="FunFam" id="3.40.50.200:FF:000047">
    <property type="entry name" value="Dipeptidyl aminopeptidase"/>
    <property type="match status" value="1"/>
</dbReference>
<feature type="active site" description="Charge relay system" evidence="9">
    <location>
        <position position="280"/>
    </location>
</feature>
<evidence type="ECO:0000256" key="4">
    <source>
        <dbReference type="ARBA" id="ARBA00022801"/>
    </source>
</evidence>
<feature type="binding site" evidence="9">
    <location>
        <position position="582"/>
    </location>
    <ligand>
        <name>Ca(2+)</name>
        <dbReference type="ChEBI" id="CHEBI:29108"/>
    </ligand>
</feature>
<dbReference type="InterPro" id="IPR050819">
    <property type="entry name" value="Tripeptidyl-peptidase_I"/>
</dbReference>
<dbReference type="SUPFAM" id="SSF54897">
    <property type="entry name" value="Protease propeptides/inhibitors"/>
    <property type="match status" value="1"/>
</dbReference>
<gene>
    <name evidence="11" type="ORF">DFA_01300</name>
</gene>
<feature type="active site" description="Charge relay system" evidence="9">
    <location>
        <position position="515"/>
    </location>
</feature>
<dbReference type="Pfam" id="PF00082">
    <property type="entry name" value="Peptidase_S8"/>
    <property type="match status" value="1"/>
</dbReference>
<dbReference type="CDD" id="cd11377">
    <property type="entry name" value="Pro-peptidase_S53"/>
    <property type="match status" value="1"/>
</dbReference>
<keyword evidence="4 9" id="KW-0378">Hydrolase</keyword>
<keyword evidence="3" id="KW-0732">Signal</keyword>
<reference evidence="12" key="1">
    <citation type="journal article" date="2011" name="Genome Res.">
        <title>Phylogeny-wide analysis of social amoeba genomes highlights ancient origins for complex intercellular communication.</title>
        <authorList>
            <person name="Heidel A.J."/>
            <person name="Lawal H.M."/>
            <person name="Felder M."/>
            <person name="Schilde C."/>
            <person name="Helps N.R."/>
            <person name="Tunggal B."/>
            <person name="Rivero F."/>
            <person name="John U."/>
            <person name="Schleicher M."/>
            <person name="Eichinger L."/>
            <person name="Platzer M."/>
            <person name="Noegel A.A."/>
            <person name="Schaap P."/>
            <person name="Gloeckner G."/>
        </authorList>
    </citation>
    <scope>NUCLEOTIDE SEQUENCE [LARGE SCALE GENOMIC DNA]</scope>
    <source>
        <strain evidence="12">SH3</strain>
    </source>
</reference>
<dbReference type="OMA" id="VEAQMDI"/>
<sequence>MASLLAFCQVFIVDQGLMIQLFVLVAVAMCLALPSLSAPTYRDYSYWTRSTRASKHAVIDFQVALTQRNIDVADQLLIDISTPSSPNYGNHMSIDEILDLVAPPAPVSEEIVNFLEMNGCYNVENHRDMIKASARVEDVEALFEVEMYTYKHITNKKMTIVRSGESYKIPSQYADQIQMVAGISELPHQTTRPAPKKVDISKSDPGLVIPQTLYNLYNIPTGYQNNANTSLCLAEFQDDQSFNKKDLASFAKETAITPINVTNIVGPYSPSSPDGESTLDVQYGGAVAQTANIWFWTVQGWMYEFSTALFATTPAPWVVSMSWGWPENLQCQSGVASCTNGETSEQYVQRVNTEFLKIGLRGISLLAASGDQGAPGDGSPGCNNKKKPLSTIFPGASPYVTSVGATMLNAPTTAATPVGAAQPPICSKQKCATSTSETTCTYPDALITTGGGFSDYSPVPSWQASAVNAYLKSGVALPPSQYFNSSNRGFPDVSALGHNYAIFLSGGIEQVDGTSCSSPVFGGMIALLNSYRLNNKKPTLGFLNPLIYSAPSNCWNDITTGNNKCTESCCSKYGYLATAGWDPLTGRGTPNFANLLTYVKTLN</sequence>
<comment type="cofactor">
    <cofactor evidence="9">
        <name>Ca(2+)</name>
        <dbReference type="ChEBI" id="CHEBI:29108"/>
    </cofactor>
    <text evidence="9">Binds 1 Ca(2+) ion per subunit.</text>
</comment>
<dbReference type="InterPro" id="IPR000209">
    <property type="entry name" value="Peptidase_S8/S53_dom"/>
</dbReference>
<dbReference type="PANTHER" id="PTHR14218">
    <property type="entry name" value="PROTEASE S8 TRIPEPTIDYL PEPTIDASE I CLN2"/>
    <property type="match status" value="1"/>
</dbReference>
<dbReference type="SMART" id="SM00944">
    <property type="entry name" value="Pro-kuma_activ"/>
    <property type="match status" value="1"/>
</dbReference>
<feature type="binding site" evidence="9">
    <location>
        <position position="580"/>
    </location>
    <ligand>
        <name>Ca(2+)</name>
        <dbReference type="ChEBI" id="CHEBI:29108"/>
    </ligand>
</feature>
<dbReference type="PANTHER" id="PTHR14218:SF31">
    <property type="entry name" value="PEPTIDASE S53 DOMAIN-CONTAINING PROTEIN"/>
    <property type="match status" value="1"/>
</dbReference>
<feature type="binding site" evidence="9">
    <location>
        <position position="557"/>
    </location>
    <ligand>
        <name>Ca(2+)</name>
        <dbReference type="ChEBI" id="CHEBI:29108"/>
    </ligand>
</feature>
<dbReference type="EMBL" id="GL883010">
    <property type="protein sequence ID" value="EGG21416.1"/>
    <property type="molecule type" value="Genomic_DNA"/>
</dbReference>
<accession>F4PRY0</accession>
<dbReference type="GeneID" id="14872720"/>
<dbReference type="InterPro" id="IPR030400">
    <property type="entry name" value="Sedolisin_dom"/>
</dbReference>
<feature type="domain" description="Peptidase S53" evidence="10">
    <location>
        <begin position="207"/>
        <end position="602"/>
    </location>
</feature>
<evidence type="ECO:0000256" key="2">
    <source>
        <dbReference type="ARBA" id="ARBA00022723"/>
    </source>
</evidence>
<dbReference type="GO" id="GO:0004252">
    <property type="term" value="F:serine-type endopeptidase activity"/>
    <property type="evidence" value="ECO:0007669"/>
    <property type="project" value="UniProtKB-UniRule"/>
</dbReference>
<dbReference type="Pfam" id="PF09286">
    <property type="entry name" value="Pro-kuma_activ"/>
    <property type="match status" value="1"/>
</dbReference>
<proteinExistence type="predicted"/>
<dbReference type="RefSeq" id="XP_004359266.1">
    <property type="nucleotide sequence ID" value="XM_004359209.1"/>
</dbReference>
<dbReference type="MEROPS" id="S53.006"/>
<keyword evidence="2 9" id="KW-0479">Metal-binding</keyword>
<name>F4PRY0_CACFS</name>
<dbReference type="AlphaFoldDB" id="F4PRY0"/>
<keyword evidence="8" id="KW-0325">Glycoprotein</keyword>
<dbReference type="PROSITE" id="PS51695">
    <property type="entry name" value="SEDOLISIN"/>
    <property type="match status" value="1"/>
</dbReference>
<evidence type="ECO:0000256" key="8">
    <source>
        <dbReference type="ARBA" id="ARBA00023180"/>
    </source>
</evidence>
<evidence type="ECO:0000313" key="12">
    <source>
        <dbReference type="Proteomes" id="UP000007797"/>
    </source>
</evidence>
<evidence type="ECO:0000256" key="3">
    <source>
        <dbReference type="ARBA" id="ARBA00022729"/>
    </source>
</evidence>